<sequence>DPQPTQTGDLGNRIVSNQPGEIHNPTPQQQPQNRLEMQRETLYQAVNEDDDPTRERTFRNLQELCSSVREGQERTRGINQELLRNNQLIQQQNERLNRENRKARKRLSRHHERLRRIKEQQAQELDKFKTDINLADYAQANGYSIDKKKSSVNCLVLKDNQGDKILVGLNQSDGHYFYSSVNNDRDSGSIIDFIQNRRNVNLGEVRKELRPWINEPSNAPYSPKQATPKLTPSSPDRHKIITQFEEFQAIVTHPYLTQRGISQQTSNDPRFQGRIYTDSRNNVIFPHADREGVCGYELRNQQFKSFSKGGIKGLWTSNGSKDDTTLVICESPLDCLSYHQLFPDDTTRYFATGGTLSDKQKTLLKGVFEKFYNKGGHIMIATDNDEAGQAIQQELRNLAPSTAQINRIAPRHHKDWNEALIAELRQQRELEQKRSRGRGFSL</sequence>
<gene>
    <name evidence="4" type="ORF">CY0110_04982</name>
</gene>
<feature type="region of interest" description="Disordered" evidence="2">
    <location>
        <begin position="1"/>
        <end position="34"/>
    </location>
</feature>
<name>A3IYP1_9CHRO</name>
<dbReference type="eggNOG" id="COG4643">
    <property type="taxonomic scope" value="Bacteria"/>
</dbReference>
<dbReference type="AlphaFoldDB" id="A3IYP1"/>
<proteinExistence type="predicted"/>
<dbReference type="Pfam" id="PF13154">
    <property type="entry name" value="DUF3991"/>
    <property type="match status" value="1"/>
</dbReference>
<reference evidence="4 5" key="1">
    <citation type="submission" date="2007-03" db="EMBL/GenBank/DDBJ databases">
        <authorList>
            <person name="Stal L."/>
            <person name="Ferriera S."/>
            <person name="Johnson J."/>
            <person name="Kravitz S."/>
            <person name="Beeson K."/>
            <person name="Sutton G."/>
            <person name="Rogers Y.-H."/>
            <person name="Friedman R."/>
            <person name="Frazier M."/>
            <person name="Venter J.C."/>
        </authorList>
    </citation>
    <scope>NUCLEOTIDE SEQUENCE [LARGE SCALE GENOMIC DNA]</scope>
    <source>
        <strain evidence="4 5">CCY0110</strain>
    </source>
</reference>
<evidence type="ECO:0000259" key="3">
    <source>
        <dbReference type="PROSITE" id="PS50880"/>
    </source>
</evidence>
<feature type="domain" description="Toprim" evidence="3">
    <location>
        <begin position="324"/>
        <end position="414"/>
    </location>
</feature>
<dbReference type="Pfam" id="PF13155">
    <property type="entry name" value="Toprim_2"/>
    <property type="match status" value="1"/>
</dbReference>
<dbReference type="InterPro" id="IPR025054">
    <property type="entry name" value="DUF3991"/>
</dbReference>
<dbReference type="InterPro" id="IPR006171">
    <property type="entry name" value="TOPRIM_dom"/>
</dbReference>
<dbReference type="CDD" id="cd00188">
    <property type="entry name" value="TOPRIM"/>
    <property type="match status" value="1"/>
</dbReference>
<evidence type="ECO:0000256" key="2">
    <source>
        <dbReference type="SAM" id="MobiDB-lite"/>
    </source>
</evidence>
<feature type="region of interest" description="Disordered" evidence="2">
    <location>
        <begin position="214"/>
        <end position="235"/>
    </location>
</feature>
<evidence type="ECO:0000256" key="1">
    <source>
        <dbReference type="SAM" id="Coils"/>
    </source>
</evidence>
<feature type="non-terminal residue" evidence="4">
    <location>
        <position position="1"/>
    </location>
</feature>
<dbReference type="SMART" id="SM00493">
    <property type="entry name" value="TOPRIM"/>
    <property type="match status" value="1"/>
</dbReference>
<feature type="coiled-coil region" evidence="1">
    <location>
        <begin position="79"/>
        <end position="131"/>
    </location>
</feature>
<dbReference type="RefSeq" id="WP_008278507.1">
    <property type="nucleotide sequence ID" value="NZ_AAXW01000085.1"/>
</dbReference>
<feature type="compositionally biased region" description="Polar residues" evidence="2">
    <location>
        <begin position="215"/>
        <end position="234"/>
    </location>
</feature>
<comment type="caution">
    <text evidence="4">The sequence shown here is derived from an EMBL/GenBank/DDBJ whole genome shotgun (WGS) entry which is preliminary data.</text>
</comment>
<dbReference type="PROSITE" id="PS50880">
    <property type="entry name" value="TOPRIM"/>
    <property type="match status" value="1"/>
</dbReference>
<dbReference type="Gene3D" id="3.40.1360.10">
    <property type="match status" value="1"/>
</dbReference>
<accession>A3IYP1</accession>
<dbReference type="SUPFAM" id="SSF56731">
    <property type="entry name" value="DNA primase core"/>
    <property type="match status" value="1"/>
</dbReference>
<keyword evidence="1" id="KW-0175">Coiled coil</keyword>
<protein>
    <recommendedName>
        <fullName evidence="3">Toprim domain-containing protein</fullName>
    </recommendedName>
</protein>
<evidence type="ECO:0000313" key="5">
    <source>
        <dbReference type="Proteomes" id="UP000003781"/>
    </source>
</evidence>
<dbReference type="Proteomes" id="UP000003781">
    <property type="component" value="Unassembled WGS sequence"/>
</dbReference>
<organism evidence="4 5">
    <name type="scientific">Crocosphaera chwakensis CCY0110</name>
    <dbReference type="NCBI Taxonomy" id="391612"/>
    <lineage>
        <taxon>Bacteria</taxon>
        <taxon>Bacillati</taxon>
        <taxon>Cyanobacteriota</taxon>
        <taxon>Cyanophyceae</taxon>
        <taxon>Oscillatoriophycideae</taxon>
        <taxon>Chroococcales</taxon>
        <taxon>Aphanothecaceae</taxon>
        <taxon>Crocosphaera</taxon>
        <taxon>Crocosphaera chwakensis</taxon>
    </lineage>
</organism>
<keyword evidence="5" id="KW-1185">Reference proteome</keyword>
<evidence type="ECO:0000313" key="4">
    <source>
        <dbReference type="EMBL" id="EAZ88394.1"/>
    </source>
</evidence>
<dbReference type="EMBL" id="AAXW01000085">
    <property type="protein sequence ID" value="EAZ88394.1"/>
    <property type="molecule type" value="Genomic_DNA"/>
</dbReference>